<evidence type="ECO:0000256" key="2">
    <source>
        <dbReference type="ARBA" id="ARBA00022500"/>
    </source>
</evidence>
<dbReference type="AlphaFoldDB" id="E0SMA1"/>
<feature type="domain" description="NIT" evidence="9">
    <location>
        <begin position="102"/>
        <end position="353"/>
    </location>
</feature>
<evidence type="ECO:0000256" key="3">
    <source>
        <dbReference type="ARBA" id="ARBA00023224"/>
    </source>
</evidence>
<sequence length="696" mass="75227">MFLSGRCTSLGGVKFPCRRTMKTESLILMLTISGVMKSTHSLGSNKGRYMLRLSSLSIRYKFALALMPLLIALLWFAGNGLLERRQAEQDMAQFSQLLALAQRAGNAAHALQRERGMSSGFIGSKGQKFADPLRTQRVETDKALSALWESKAALALSGTAADAIVQRLNRQQERLQTLSSLRAQVDGFSLPATQAVGWYTVSVSDLIALVGDMSHLVTDGGLVTRVAAYYNVLNIKEQAGIMRALLSEVFTVDRFAPGQYERFSQLVGMENAYTNVFNQFAQPALSQRMQDSLNSTAAQPALKMRDTAFAKAATGGFGVDANEWFTQQTQRIDQLKTIEDAASADLLSWADTLERQARLSGYGYLGGAVAALSLALLLAVLVARNVYQQLTSTLKTIDEMGNDLTCRLDVPGKDELSQLNQAYNRSLENIEHVVCTIKQSAGLVERASNDIAQGNQDLAQRTDEQAASLVQTASSMEQITVAVKQTADYAAQASELMNTMEAQIGAADQVTLQASEAMVQIRQSSEQMSQITAAIDAIAFQTNLLALNASVEAARAGEQGRGFAVVATEVRNLAQRSAGESQRIRELISTSIDQVHAGVTLVSRSSETMKQIMTSTSQVRDFVSDIATAAREQSLGVDQVHLALNQLEQVTQQNAALVSEAATASQLLDRQAGDMKGTVDRFVVADGGDVRVGLPL</sequence>
<dbReference type="PROSITE" id="PS50885">
    <property type="entry name" value="HAMP"/>
    <property type="match status" value="1"/>
</dbReference>
<dbReference type="SMR" id="E0SMA1"/>
<dbReference type="PANTHER" id="PTHR43531">
    <property type="entry name" value="PROTEIN ICFG"/>
    <property type="match status" value="1"/>
</dbReference>
<gene>
    <name evidence="10" type="ordered locus">Dda3937_04369</name>
</gene>
<evidence type="ECO:0000256" key="4">
    <source>
        <dbReference type="ARBA" id="ARBA00029447"/>
    </source>
</evidence>
<dbReference type="Pfam" id="PF00672">
    <property type="entry name" value="HAMP"/>
    <property type="match status" value="1"/>
</dbReference>
<dbReference type="PROSITE" id="PS50111">
    <property type="entry name" value="CHEMOTAXIS_TRANSDUC_2"/>
    <property type="match status" value="1"/>
</dbReference>
<keyword evidence="2" id="KW-0145">Chemotaxis</keyword>
<dbReference type="InterPro" id="IPR051310">
    <property type="entry name" value="MCP_chemotaxis"/>
</dbReference>
<dbReference type="InterPro" id="IPR013587">
    <property type="entry name" value="Nitrate/nitrite_sensing"/>
</dbReference>
<dbReference type="SUPFAM" id="SSF58104">
    <property type="entry name" value="Methyl-accepting chemotaxis protein (MCP) signaling domain"/>
    <property type="match status" value="1"/>
</dbReference>
<dbReference type="CDD" id="cd11386">
    <property type="entry name" value="MCP_signal"/>
    <property type="match status" value="1"/>
</dbReference>
<feature type="domain" description="Methyl-accepting transducer" evidence="7">
    <location>
        <begin position="440"/>
        <end position="669"/>
    </location>
</feature>
<evidence type="ECO:0000256" key="5">
    <source>
        <dbReference type="PROSITE-ProRule" id="PRU00284"/>
    </source>
</evidence>
<dbReference type="FunFam" id="1.10.287.950:FF:000001">
    <property type="entry name" value="Methyl-accepting chemotaxis sensory transducer"/>
    <property type="match status" value="1"/>
</dbReference>
<reference evidence="10 11" key="1">
    <citation type="journal article" date="2011" name="J. Bacteriol.">
        <title>Genome sequence of the plant-pathogenic bacterium Dickeya dadantii 3937.</title>
        <authorList>
            <person name="Glasner J.D."/>
            <person name="Yang C.H."/>
            <person name="Reverchon S."/>
            <person name="Hugouvieux-Cotte-Pattat N."/>
            <person name="Condemine G."/>
            <person name="Bohin J.P."/>
            <person name="Van Gijsegem F."/>
            <person name="Yang S."/>
            <person name="Franza T."/>
            <person name="Expert D."/>
            <person name="Plunkett G. III"/>
            <person name="San Francisco M.J."/>
            <person name="Charkowski A.O."/>
            <person name="Py B."/>
            <person name="Bell K."/>
            <person name="Rauscher L."/>
            <person name="Rodriguez-Palenzuela P."/>
            <person name="Toussaint A."/>
            <person name="Holeva M.C."/>
            <person name="He S.Y."/>
            <person name="Douet V."/>
            <person name="Boccara M."/>
            <person name="Blanco C."/>
            <person name="Toth I."/>
            <person name="Anderson B.D."/>
            <person name="Biehl B.S."/>
            <person name="Mau B."/>
            <person name="Flynn S.M."/>
            <person name="Barras F."/>
            <person name="Lindeberg M."/>
            <person name="Birch P.R."/>
            <person name="Tsuyumu S."/>
            <person name="Shi X."/>
            <person name="Hibbing M."/>
            <person name="Yap M.N."/>
            <person name="Carpentier M."/>
            <person name="Dassa E."/>
            <person name="Umehara M."/>
            <person name="Kim J.F."/>
            <person name="Rusch M."/>
            <person name="Soni P."/>
            <person name="Mayhew G.F."/>
            <person name="Fouts D.E."/>
            <person name="Gill S.R."/>
            <person name="Blattner F.R."/>
            <person name="Keen N.T."/>
            <person name="Perna N.T."/>
        </authorList>
    </citation>
    <scope>NUCLEOTIDE SEQUENCE [LARGE SCALE GENOMIC DNA]</scope>
    <source>
        <strain evidence="10 11">3937</strain>
    </source>
</reference>
<dbReference type="STRING" id="198628.Dda3937_04369"/>
<dbReference type="Pfam" id="PF08376">
    <property type="entry name" value="NIT"/>
    <property type="match status" value="1"/>
</dbReference>
<keyword evidence="6" id="KW-0812">Transmembrane</keyword>
<dbReference type="GO" id="GO:0005886">
    <property type="term" value="C:plasma membrane"/>
    <property type="evidence" value="ECO:0007669"/>
    <property type="project" value="UniProtKB-ARBA"/>
</dbReference>
<dbReference type="HOGENOM" id="CLU_000445_107_22_6"/>
<dbReference type="GO" id="GO:0006935">
    <property type="term" value="P:chemotaxis"/>
    <property type="evidence" value="ECO:0007669"/>
    <property type="project" value="UniProtKB-KW"/>
</dbReference>
<dbReference type="InterPro" id="IPR010910">
    <property type="entry name" value="Nitrate/nitrite_sensing_bac"/>
</dbReference>
<dbReference type="Gene3D" id="1.10.287.950">
    <property type="entry name" value="Methyl-accepting chemotaxis protein"/>
    <property type="match status" value="1"/>
</dbReference>
<dbReference type="GO" id="GO:0007165">
    <property type="term" value="P:signal transduction"/>
    <property type="evidence" value="ECO:0007669"/>
    <property type="project" value="UniProtKB-KW"/>
</dbReference>
<protein>
    <submittedName>
        <fullName evidence="10">Methyl-accepting chemotaxis protein</fullName>
    </submittedName>
</protein>
<dbReference type="InterPro" id="IPR004089">
    <property type="entry name" value="MCPsignal_dom"/>
</dbReference>
<dbReference type="KEGG" id="ddd:Dda3937_04369"/>
<comment type="similarity">
    <text evidence="4">Belongs to the methyl-accepting chemotaxis (MCP) protein family.</text>
</comment>
<keyword evidence="3 5" id="KW-0807">Transducer</keyword>
<evidence type="ECO:0000259" key="8">
    <source>
        <dbReference type="PROSITE" id="PS50885"/>
    </source>
</evidence>
<dbReference type="eggNOG" id="COG0840">
    <property type="taxonomic scope" value="Bacteria"/>
</dbReference>
<dbReference type="Pfam" id="PF00015">
    <property type="entry name" value="MCPsignal"/>
    <property type="match status" value="1"/>
</dbReference>
<evidence type="ECO:0000313" key="11">
    <source>
        <dbReference type="Proteomes" id="UP000006859"/>
    </source>
</evidence>
<evidence type="ECO:0000313" key="10">
    <source>
        <dbReference type="EMBL" id="ADM99436.1"/>
    </source>
</evidence>
<dbReference type="SMART" id="SM00283">
    <property type="entry name" value="MA"/>
    <property type="match status" value="1"/>
</dbReference>
<feature type="transmembrane region" description="Helical" evidence="6">
    <location>
        <begin position="362"/>
        <end position="383"/>
    </location>
</feature>
<keyword evidence="6" id="KW-0472">Membrane</keyword>
<comment type="subcellular location">
    <subcellularLocation>
        <location evidence="1">Membrane</location>
    </subcellularLocation>
</comment>
<dbReference type="PANTHER" id="PTHR43531:SF11">
    <property type="entry name" value="METHYL-ACCEPTING CHEMOTAXIS PROTEIN 3"/>
    <property type="match status" value="1"/>
</dbReference>
<name>E0SMA1_DICD3</name>
<dbReference type="EMBL" id="CP002038">
    <property type="protein sequence ID" value="ADM99436.1"/>
    <property type="molecule type" value="Genomic_DNA"/>
</dbReference>
<evidence type="ECO:0000256" key="1">
    <source>
        <dbReference type="ARBA" id="ARBA00004370"/>
    </source>
</evidence>
<dbReference type="PROSITE" id="PS50906">
    <property type="entry name" value="NIT"/>
    <property type="match status" value="1"/>
</dbReference>
<organism evidence="10 11">
    <name type="scientific">Dickeya dadantii (strain 3937)</name>
    <name type="common">Erwinia chrysanthemi (strain 3937)</name>
    <dbReference type="NCBI Taxonomy" id="198628"/>
    <lineage>
        <taxon>Bacteria</taxon>
        <taxon>Pseudomonadati</taxon>
        <taxon>Pseudomonadota</taxon>
        <taxon>Gammaproteobacteria</taxon>
        <taxon>Enterobacterales</taxon>
        <taxon>Pectobacteriaceae</taxon>
        <taxon>Dickeya</taxon>
    </lineage>
</organism>
<dbReference type="Proteomes" id="UP000006859">
    <property type="component" value="Chromosome"/>
</dbReference>
<feature type="domain" description="HAMP" evidence="8">
    <location>
        <begin position="388"/>
        <end position="435"/>
    </location>
</feature>
<evidence type="ECO:0000259" key="7">
    <source>
        <dbReference type="PROSITE" id="PS50111"/>
    </source>
</evidence>
<keyword evidence="11" id="KW-1185">Reference proteome</keyword>
<proteinExistence type="inferred from homology"/>
<evidence type="ECO:0000259" key="9">
    <source>
        <dbReference type="PROSITE" id="PS50906"/>
    </source>
</evidence>
<keyword evidence="6" id="KW-1133">Transmembrane helix</keyword>
<evidence type="ECO:0000256" key="6">
    <source>
        <dbReference type="SAM" id="Phobius"/>
    </source>
</evidence>
<feature type="transmembrane region" description="Helical" evidence="6">
    <location>
        <begin position="62"/>
        <end position="82"/>
    </location>
</feature>
<accession>E0SMA1</accession>
<dbReference type="InterPro" id="IPR003660">
    <property type="entry name" value="HAMP_dom"/>
</dbReference>